<keyword evidence="2" id="KW-1185">Reference proteome</keyword>
<accession>A0ABR2L2X4</accession>
<dbReference type="SUPFAM" id="SSF48403">
    <property type="entry name" value="Ankyrin repeat"/>
    <property type="match status" value="1"/>
</dbReference>
<name>A0ABR2L2X4_9EUKA</name>
<dbReference type="PANTHER" id="PTHR24159:SF5">
    <property type="entry name" value="ANK_REP_REGION DOMAIN-CONTAINING PROTEIN"/>
    <property type="match status" value="1"/>
</dbReference>
<gene>
    <name evidence="1" type="ORF">M9Y10_015354</name>
</gene>
<dbReference type="Proteomes" id="UP001470230">
    <property type="component" value="Unassembled WGS sequence"/>
</dbReference>
<evidence type="ECO:0000313" key="1">
    <source>
        <dbReference type="EMBL" id="KAK8897408.1"/>
    </source>
</evidence>
<evidence type="ECO:0000313" key="2">
    <source>
        <dbReference type="Proteomes" id="UP001470230"/>
    </source>
</evidence>
<dbReference type="EMBL" id="JAPFFF010000002">
    <property type="protein sequence ID" value="KAK8897408.1"/>
    <property type="molecule type" value="Genomic_DNA"/>
</dbReference>
<dbReference type="InterPro" id="IPR036770">
    <property type="entry name" value="Ankyrin_rpt-contain_sf"/>
</dbReference>
<sequence length="396" mass="47836">MTETKKSQKYLDMMKNIQENILLFLEEEANSEENFRILEDLFESTKIKENQYELLSFLHLISKISKNCHRYQNFFNKIEQILQIFNEDIKKYFSNSEIFNIFKRNKRILLFLIEQKIIVIDKFCVRKITKTVKYIKAKYPQYFQPEIQPFINEEWFPKYDPITKKNGWVEEIKRELPENFYENRKKGENDDELCELIRNDMINEFVVYITRHAISINSTIQPSIYETNPFLIKMQTNQEHRPNKNQKVGPSLIEYAMFFGAIQIYDHLRIEHVKLTPSLWIFAIHGKNADMIHSLEENHVSLDETYKPIFYESLKCHHNDFAKYFLNNFMREEEANSHGTFVKSIKYYNFSFLKNDLINEFTFIYLCKYDYCAIVQILLENKDFSPNKKRILKNNC</sequence>
<comment type="caution">
    <text evidence="1">The sequence shown here is derived from an EMBL/GenBank/DDBJ whole genome shotgun (WGS) entry which is preliminary data.</text>
</comment>
<dbReference type="PANTHER" id="PTHR24159">
    <property type="match status" value="1"/>
</dbReference>
<proteinExistence type="predicted"/>
<organism evidence="1 2">
    <name type="scientific">Tritrichomonas musculus</name>
    <dbReference type="NCBI Taxonomy" id="1915356"/>
    <lineage>
        <taxon>Eukaryota</taxon>
        <taxon>Metamonada</taxon>
        <taxon>Parabasalia</taxon>
        <taxon>Tritrichomonadida</taxon>
        <taxon>Tritrichomonadidae</taxon>
        <taxon>Tritrichomonas</taxon>
    </lineage>
</organism>
<evidence type="ECO:0008006" key="3">
    <source>
        <dbReference type="Google" id="ProtNLM"/>
    </source>
</evidence>
<reference evidence="1 2" key="1">
    <citation type="submission" date="2024-04" db="EMBL/GenBank/DDBJ databases">
        <title>Tritrichomonas musculus Genome.</title>
        <authorList>
            <person name="Alves-Ferreira E."/>
            <person name="Grigg M."/>
            <person name="Lorenzi H."/>
            <person name="Galac M."/>
        </authorList>
    </citation>
    <scope>NUCLEOTIDE SEQUENCE [LARGE SCALE GENOMIC DNA]</scope>
    <source>
        <strain evidence="1 2">EAF2021</strain>
    </source>
</reference>
<protein>
    <recommendedName>
        <fullName evidence="3">DUF3447 domain-containing protein</fullName>
    </recommendedName>
</protein>